<dbReference type="Gene3D" id="1.10.357.10">
    <property type="entry name" value="Tetracycline Repressor, domain 2"/>
    <property type="match status" value="1"/>
</dbReference>
<sequence>MNEKDPRAVRTKNLIKESFVQLLEEKDFKYITIKDITTKATINRATFYAHYLDKYILLEELVIDCFEEMLPIEILNATDLNEEIIKELIFFLYEYNISFYQKRKIDSTSIASTVDNLLKYKIDNLIEKILNSMVARNELDSKDTNILVKLISSSVYSCAQYCYFSKNDKEYNIEKTISFIMNGIKAVTLKAALFQHIL</sequence>
<organism evidence="4 5">
    <name type="scientific">Clostridium diolis</name>
    <dbReference type="NCBI Taxonomy" id="223919"/>
    <lineage>
        <taxon>Bacteria</taxon>
        <taxon>Bacillati</taxon>
        <taxon>Bacillota</taxon>
        <taxon>Clostridia</taxon>
        <taxon>Eubacteriales</taxon>
        <taxon>Clostridiaceae</taxon>
        <taxon>Clostridium</taxon>
    </lineage>
</organism>
<feature type="domain" description="HTH tetR-type" evidence="3">
    <location>
        <begin position="9"/>
        <end position="69"/>
    </location>
</feature>
<evidence type="ECO:0000313" key="4">
    <source>
        <dbReference type="EMBL" id="GEA33014.1"/>
    </source>
</evidence>
<dbReference type="InterPro" id="IPR001647">
    <property type="entry name" value="HTH_TetR"/>
</dbReference>
<protein>
    <recommendedName>
        <fullName evidence="3">HTH tetR-type domain-containing protein</fullName>
    </recommendedName>
</protein>
<dbReference type="InterPro" id="IPR050624">
    <property type="entry name" value="HTH-type_Tx_Regulator"/>
</dbReference>
<dbReference type="GO" id="GO:0003677">
    <property type="term" value="F:DNA binding"/>
    <property type="evidence" value="ECO:0007669"/>
    <property type="project" value="UniProtKB-UniRule"/>
</dbReference>
<evidence type="ECO:0000256" key="2">
    <source>
        <dbReference type="PROSITE-ProRule" id="PRU00335"/>
    </source>
</evidence>
<dbReference type="PROSITE" id="PS50977">
    <property type="entry name" value="HTH_TETR_2"/>
    <property type="match status" value="1"/>
</dbReference>
<name>A0AAV3W4I7_9CLOT</name>
<feature type="DNA-binding region" description="H-T-H motif" evidence="2">
    <location>
        <begin position="32"/>
        <end position="51"/>
    </location>
</feature>
<dbReference type="AlphaFoldDB" id="A0AAV3W4I7"/>
<dbReference type="InterPro" id="IPR009057">
    <property type="entry name" value="Homeodomain-like_sf"/>
</dbReference>
<dbReference type="PANTHER" id="PTHR43479">
    <property type="entry name" value="ACREF/ENVCD OPERON REPRESSOR-RELATED"/>
    <property type="match status" value="1"/>
</dbReference>
<keyword evidence="5" id="KW-1185">Reference proteome</keyword>
<proteinExistence type="predicted"/>
<evidence type="ECO:0000313" key="5">
    <source>
        <dbReference type="Proteomes" id="UP000325212"/>
    </source>
</evidence>
<dbReference type="PANTHER" id="PTHR43479:SF7">
    <property type="entry name" value="TETR-FAMILY TRANSCRIPTIONAL REGULATOR"/>
    <property type="match status" value="1"/>
</dbReference>
<reference evidence="4 5" key="1">
    <citation type="submission" date="2019-06" db="EMBL/GenBank/DDBJ databases">
        <title>Draft genome sequence of Clostridium diolis DSM 15410.</title>
        <authorList>
            <person name="Kobayashi H."/>
            <person name="Tanizawa Y."/>
            <person name="Tohno M."/>
        </authorList>
    </citation>
    <scope>NUCLEOTIDE SEQUENCE [LARGE SCALE GENOMIC DNA]</scope>
    <source>
        <strain evidence="4 5">DSM 15410</strain>
    </source>
</reference>
<dbReference type="RefSeq" id="WP_039771653.1">
    <property type="nucleotide sequence ID" value="NZ_BJLA01000017.1"/>
</dbReference>
<gene>
    <name evidence="4" type="ORF">CDIOL_39370</name>
</gene>
<keyword evidence="1 2" id="KW-0238">DNA-binding</keyword>
<evidence type="ECO:0000259" key="3">
    <source>
        <dbReference type="PROSITE" id="PS50977"/>
    </source>
</evidence>
<accession>A0AAV3W4I7</accession>
<dbReference type="Proteomes" id="UP000325212">
    <property type="component" value="Unassembled WGS sequence"/>
</dbReference>
<comment type="caution">
    <text evidence="4">The sequence shown here is derived from an EMBL/GenBank/DDBJ whole genome shotgun (WGS) entry which is preliminary data.</text>
</comment>
<dbReference type="SUPFAM" id="SSF46689">
    <property type="entry name" value="Homeodomain-like"/>
    <property type="match status" value="1"/>
</dbReference>
<evidence type="ECO:0000256" key="1">
    <source>
        <dbReference type="ARBA" id="ARBA00023125"/>
    </source>
</evidence>
<dbReference type="EMBL" id="BJLA01000017">
    <property type="protein sequence ID" value="GEA33014.1"/>
    <property type="molecule type" value="Genomic_DNA"/>
</dbReference>